<organism evidence="2 3">
    <name type="scientific">Candidatus Spyradosoma merdigallinarum</name>
    <dbReference type="NCBI Taxonomy" id="2840950"/>
    <lineage>
        <taxon>Bacteria</taxon>
        <taxon>Pseudomonadati</taxon>
        <taxon>Verrucomicrobiota</taxon>
        <taxon>Opitutia</taxon>
        <taxon>Opitutia incertae sedis</taxon>
        <taxon>Candidatus Spyradosoma</taxon>
    </lineage>
</organism>
<evidence type="ECO:0000313" key="2">
    <source>
        <dbReference type="EMBL" id="HIV03612.1"/>
    </source>
</evidence>
<dbReference type="AlphaFoldDB" id="A0A9D1T104"/>
<evidence type="ECO:0000256" key="1">
    <source>
        <dbReference type="SAM" id="MobiDB-lite"/>
    </source>
</evidence>
<comment type="caution">
    <text evidence="2">The sequence shown here is derived from an EMBL/GenBank/DDBJ whole genome shotgun (WGS) entry which is preliminary data.</text>
</comment>
<reference evidence="2" key="1">
    <citation type="submission" date="2020-10" db="EMBL/GenBank/DDBJ databases">
        <authorList>
            <person name="Gilroy R."/>
        </authorList>
    </citation>
    <scope>NUCLEOTIDE SEQUENCE</scope>
    <source>
        <strain evidence="2">10669</strain>
    </source>
</reference>
<sequence>MKTEYEKMLGGRTFHRKRKSEDCKNGFAHKKVSLFHSRQLRGGGQSLPGDKEN</sequence>
<feature type="region of interest" description="Disordered" evidence="1">
    <location>
        <begin position="34"/>
        <end position="53"/>
    </location>
</feature>
<accession>A0A9D1T104</accession>
<gene>
    <name evidence="2" type="ORF">IAC75_00470</name>
</gene>
<protein>
    <submittedName>
        <fullName evidence="2">Uncharacterized protein</fullName>
    </submittedName>
</protein>
<reference evidence="2" key="2">
    <citation type="journal article" date="2021" name="PeerJ">
        <title>Extensive microbial diversity within the chicken gut microbiome revealed by metagenomics and culture.</title>
        <authorList>
            <person name="Gilroy R."/>
            <person name="Ravi A."/>
            <person name="Getino M."/>
            <person name="Pursley I."/>
            <person name="Horton D.L."/>
            <person name="Alikhan N.F."/>
            <person name="Baker D."/>
            <person name="Gharbi K."/>
            <person name="Hall N."/>
            <person name="Watson M."/>
            <person name="Adriaenssens E.M."/>
            <person name="Foster-Nyarko E."/>
            <person name="Jarju S."/>
            <person name="Secka A."/>
            <person name="Antonio M."/>
            <person name="Oren A."/>
            <person name="Chaudhuri R.R."/>
            <person name="La Ragione R."/>
            <person name="Hildebrand F."/>
            <person name="Pallen M.J."/>
        </authorList>
    </citation>
    <scope>NUCLEOTIDE SEQUENCE</scope>
    <source>
        <strain evidence="2">10669</strain>
    </source>
</reference>
<name>A0A9D1T104_9BACT</name>
<proteinExistence type="predicted"/>
<dbReference type="Proteomes" id="UP000886812">
    <property type="component" value="Unassembled WGS sequence"/>
</dbReference>
<dbReference type="EMBL" id="DVOG01000016">
    <property type="protein sequence ID" value="HIV03612.1"/>
    <property type="molecule type" value="Genomic_DNA"/>
</dbReference>
<evidence type="ECO:0000313" key="3">
    <source>
        <dbReference type="Proteomes" id="UP000886812"/>
    </source>
</evidence>